<proteinExistence type="predicted"/>
<evidence type="ECO:0000313" key="3">
    <source>
        <dbReference type="Proteomes" id="UP000705283"/>
    </source>
</evidence>
<accession>A0AA40X0Q1</accession>
<evidence type="ECO:0000313" key="2">
    <source>
        <dbReference type="EMBL" id="MBF6636430.1"/>
    </source>
</evidence>
<dbReference type="InterPro" id="IPR000182">
    <property type="entry name" value="GNAT_dom"/>
</dbReference>
<dbReference type="Gene3D" id="3.40.630.30">
    <property type="match status" value="1"/>
</dbReference>
<dbReference type="RefSeq" id="WP_194977755.1">
    <property type="nucleotide sequence ID" value="NZ_JADMKS010000003.1"/>
</dbReference>
<reference evidence="2" key="2">
    <citation type="submission" date="2022-09" db="EMBL/GenBank/DDBJ databases">
        <title>Rouxiella aceris sp. nov., isolated from tree sap and emended description of the genus Rhouxiella.</title>
        <authorList>
            <person name="Kim I.S."/>
        </authorList>
    </citation>
    <scope>NUCLEOTIDE SEQUENCE</scope>
    <source>
        <strain evidence="2">SAP-2</strain>
    </source>
</reference>
<dbReference type="Pfam" id="PF13302">
    <property type="entry name" value="Acetyltransf_3"/>
    <property type="match status" value="1"/>
</dbReference>
<dbReference type="AlphaFoldDB" id="A0AA40X0Q1"/>
<dbReference type="PROSITE" id="PS51186">
    <property type="entry name" value="GNAT"/>
    <property type="match status" value="1"/>
</dbReference>
<feature type="domain" description="N-acetyltransferase" evidence="1">
    <location>
        <begin position="8"/>
        <end position="171"/>
    </location>
</feature>
<protein>
    <submittedName>
        <fullName evidence="2">GNAT family N-acetyltransferase</fullName>
    </submittedName>
</protein>
<dbReference type="SUPFAM" id="SSF55729">
    <property type="entry name" value="Acyl-CoA N-acyltransferases (Nat)"/>
    <property type="match status" value="1"/>
</dbReference>
<dbReference type="PANTHER" id="PTHR43792">
    <property type="entry name" value="GNAT FAMILY, PUTATIVE (AFU_ORTHOLOGUE AFUA_3G00765)-RELATED-RELATED"/>
    <property type="match status" value="1"/>
</dbReference>
<dbReference type="PANTHER" id="PTHR43792:SF1">
    <property type="entry name" value="N-ACETYLTRANSFERASE DOMAIN-CONTAINING PROTEIN"/>
    <property type="match status" value="1"/>
</dbReference>
<dbReference type="GO" id="GO:0016747">
    <property type="term" value="F:acyltransferase activity, transferring groups other than amino-acyl groups"/>
    <property type="evidence" value="ECO:0007669"/>
    <property type="project" value="InterPro"/>
</dbReference>
<comment type="caution">
    <text evidence="2">The sequence shown here is derived from an EMBL/GenBank/DDBJ whole genome shotgun (WGS) entry which is preliminary data.</text>
</comment>
<dbReference type="Proteomes" id="UP000705283">
    <property type="component" value="Unassembled WGS sequence"/>
</dbReference>
<dbReference type="InterPro" id="IPR016181">
    <property type="entry name" value="Acyl_CoA_acyltransferase"/>
</dbReference>
<evidence type="ECO:0000259" key="1">
    <source>
        <dbReference type="PROSITE" id="PS51186"/>
    </source>
</evidence>
<organism evidence="2 3">
    <name type="scientific">Rouxiella silvae</name>
    <dbReference type="NCBI Taxonomy" id="1646373"/>
    <lineage>
        <taxon>Bacteria</taxon>
        <taxon>Pseudomonadati</taxon>
        <taxon>Pseudomonadota</taxon>
        <taxon>Gammaproteobacteria</taxon>
        <taxon>Enterobacterales</taxon>
        <taxon>Yersiniaceae</taxon>
        <taxon>Rouxiella</taxon>
    </lineage>
</organism>
<gene>
    <name evidence="2" type="ORF">ITX54_07140</name>
</gene>
<name>A0AA40X0Q1_9GAMM</name>
<reference evidence="2" key="1">
    <citation type="submission" date="2020-11" db="EMBL/GenBank/DDBJ databases">
        <authorList>
            <person name="Lee S.D."/>
        </authorList>
    </citation>
    <scope>NUCLEOTIDE SEQUENCE</scope>
    <source>
        <strain evidence="2">SAP-2</strain>
    </source>
</reference>
<dbReference type="InterPro" id="IPR051531">
    <property type="entry name" value="N-acetyltransferase"/>
</dbReference>
<sequence length="176" mass="20034">MELRTERLHLRPVREQDLEDLFRIYGDPATNTFNPAGPYPDIGHAKNVLMRWLQHWSQHEFGCWAITEKDAPARVIGFGGISIRNFGGVIVNNLGYRLATEAWGKGYATEFARFSVEHGFNNLDLQEISATVRADHQASQNVLEKSGLRFIREIHDVENAAPSLLFSLTKKEWLKA</sequence>
<dbReference type="EMBL" id="JADMKS010000003">
    <property type="protein sequence ID" value="MBF6636430.1"/>
    <property type="molecule type" value="Genomic_DNA"/>
</dbReference>